<dbReference type="Pfam" id="PF07396">
    <property type="entry name" value="Porin_O_P"/>
    <property type="match status" value="1"/>
</dbReference>
<dbReference type="Proteomes" id="UP000011717">
    <property type="component" value="Unassembled WGS sequence"/>
</dbReference>
<evidence type="ECO:0000313" key="2">
    <source>
        <dbReference type="EMBL" id="EMD83250.1"/>
    </source>
</evidence>
<accession>M2SD10</accession>
<comment type="caution">
    <text evidence="2">The sequence shown here is derived from an EMBL/GenBank/DDBJ whole genome shotgun (WGS) entry which is preliminary data.</text>
</comment>
<dbReference type="SUPFAM" id="SSF56935">
    <property type="entry name" value="Porins"/>
    <property type="match status" value="1"/>
</dbReference>
<dbReference type="RefSeq" id="WP_008600827.1">
    <property type="nucleotide sequence ID" value="NZ_AMRV01000003.1"/>
</dbReference>
<evidence type="ECO:0000313" key="3">
    <source>
        <dbReference type="Proteomes" id="UP000011717"/>
    </source>
</evidence>
<dbReference type="AlphaFoldDB" id="M2SD10"/>
<feature type="chain" id="PRO_5004025667" evidence="1">
    <location>
        <begin position="21"/>
        <end position="400"/>
    </location>
</feature>
<dbReference type="Gene3D" id="2.40.160.10">
    <property type="entry name" value="Porin"/>
    <property type="match status" value="1"/>
</dbReference>
<feature type="signal peptide" evidence="1">
    <location>
        <begin position="1"/>
        <end position="20"/>
    </location>
</feature>
<gene>
    <name evidence="2" type="ORF">C725_1151</name>
</gene>
<dbReference type="EMBL" id="AMRV01000003">
    <property type="protein sequence ID" value="EMD83250.1"/>
    <property type="molecule type" value="Genomic_DNA"/>
</dbReference>
<dbReference type="PATRIC" id="fig|1234595.3.peg.1153"/>
<keyword evidence="3" id="KW-1185">Reference proteome</keyword>
<dbReference type="OrthoDB" id="9807854at2"/>
<protein>
    <submittedName>
        <fullName evidence="2">Phosphate-specific outer membrane porin OprP</fullName>
    </submittedName>
</protein>
<dbReference type="InterPro" id="IPR023614">
    <property type="entry name" value="Porin_dom_sf"/>
</dbReference>
<dbReference type="InterPro" id="IPR010870">
    <property type="entry name" value="Porin_O/P"/>
</dbReference>
<name>M2SD10_9SPHN</name>
<organism evidence="2 3">
    <name type="scientific">Pacificimonas flava</name>
    <dbReference type="NCBI Taxonomy" id="1234595"/>
    <lineage>
        <taxon>Bacteria</taxon>
        <taxon>Pseudomonadati</taxon>
        <taxon>Pseudomonadota</taxon>
        <taxon>Alphaproteobacteria</taxon>
        <taxon>Sphingomonadales</taxon>
        <taxon>Sphingosinicellaceae</taxon>
        <taxon>Pacificimonas</taxon>
    </lineage>
</organism>
<proteinExistence type="predicted"/>
<sequence>MKSIIAAGTLALLAAGPGMAASPLADIPYDGAPRFEAGDWSIKPRGRLLYDYGYIERPDGVVAQDLGWVGEFRAARLGVEIGAPAGLSAKVEVDFADNYPIFAEAAVYYQATDNLGFTLGHHKNFNTMEEMNSSLDISFLERAAFTDAFDFQRRVGASVNWKSEHVIADAGLFTQNLDSFEEQRDTQLSYDARVVLKDERPGALDHIGASVHHLEFKRDPGQTTRYRERPQFHATDARFLSTPRFVADRESGLGLEAAAVRGPLHVTGEAYWLQTGNDVGDPEPGFFGAFIEAGYFLTGEQRGYRDGYFRSTKPLRPLGRGGFGAVQVNARYDHLDLSDGSIRGGTQDAYLVSLSWLPTARTRFLVDAGIIDYDDAALPAAGGDRDYSVGTVAMRAQFDF</sequence>
<keyword evidence="1" id="KW-0732">Signal</keyword>
<evidence type="ECO:0000256" key="1">
    <source>
        <dbReference type="SAM" id="SignalP"/>
    </source>
</evidence>
<reference evidence="2 3" key="1">
    <citation type="journal article" date="2013" name="Genome Announc.">
        <title>Draft Genome Sequence of Strain JLT2015T, Belonging to the Family Sphingomonadaceae of the Alphaproteobacteria.</title>
        <authorList>
            <person name="Tang K."/>
            <person name="Liu K."/>
            <person name="Li S."/>
            <person name="Jiao N."/>
        </authorList>
    </citation>
    <scope>NUCLEOTIDE SEQUENCE [LARGE SCALE GENOMIC DNA]</scope>
    <source>
        <strain evidence="2 3">JLT2015</strain>
    </source>
</reference>